<proteinExistence type="predicted"/>
<dbReference type="PANTHER" id="PTHR23389">
    <property type="entry name" value="CHROMOSOME TRANSMISSION FIDELITY FACTOR 18"/>
    <property type="match status" value="1"/>
</dbReference>
<dbReference type="Proteomes" id="UP000024635">
    <property type="component" value="Unassembled WGS sequence"/>
</dbReference>
<dbReference type="GO" id="GO:0005634">
    <property type="term" value="C:nucleus"/>
    <property type="evidence" value="ECO:0007669"/>
    <property type="project" value="TreeGrafter"/>
</dbReference>
<dbReference type="PANTHER" id="PTHR23389:SF6">
    <property type="entry name" value="REPLICATION FACTOR C SUBUNIT 1"/>
    <property type="match status" value="1"/>
</dbReference>
<evidence type="ECO:0000313" key="2">
    <source>
        <dbReference type="EMBL" id="EYB95115.1"/>
    </source>
</evidence>
<evidence type="ECO:0000256" key="1">
    <source>
        <dbReference type="ARBA" id="ARBA00022705"/>
    </source>
</evidence>
<comment type="caution">
    <text evidence="2">The sequence shown here is derived from an EMBL/GenBank/DDBJ whole genome shotgun (WGS) entry which is preliminary data.</text>
</comment>
<evidence type="ECO:0000313" key="3">
    <source>
        <dbReference type="Proteomes" id="UP000024635"/>
    </source>
</evidence>
<sequence length="161" mass="18513">MQEFGGRSYLPSNTVSGSEEEVKHALIMDEVDGMSGTEDRAGVAELIQIIKDTKIPIICICNDRQHPKIRSLANHCFDVRFPKPRVEQIRARLMSIACQEKVKISKEELDQMIEMSGKNTTTNYELFTLLQFIRTILLIELRRFSVSSLLVCRMHITTRNR</sequence>
<dbReference type="GO" id="GO:0003677">
    <property type="term" value="F:DNA binding"/>
    <property type="evidence" value="ECO:0007669"/>
    <property type="project" value="TreeGrafter"/>
</dbReference>
<keyword evidence="1" id="KW-0235">DNA replication</keyword>
<dbReference type="OrthoDB" id="446168at2759"/>
<reference evidence="3" key="1">
    <citation type="journal article" date="2015" name="Nat. Genet.">
        <title>The genome and transcriptome of the zoonotic hookworm Ancylostoma ceylanicum identify infection-specific gene families.</title>
        <authorList>
            <person name="Schwarz E.M."/>
            <person name="Hu Y."/>
            <person name="Antoshechkin I."/>
            <person name="Miller M.M."/>
            <person name="Sternberg P.W."/>
            <person name="Aroian R.V."/>
        </authorList>
    </citation>
    <scope>NUCLEOTIDE SEQUENCE</scope>
    <source>
        <strain evidence="3">HY135</strain>
    </source>
</reference>
<dbReference type="GO" id="GO:0006260">
    <property type="term" value="P:DNA replication"/>
    <property type="evidence" value="ECO:0007669"/>
    <property type="project" value="UniProtKB-KW"/>
</dbReference>
<name>A0A016SXB0_9BILA</name>
<keyword evidence="3" id="KW-1185">Reference proteome</keyword>
<dbReference type="AlphaFoldDB" id="A0A016SXB0"/>
<dbReference type="EMBL" id="JARK01001499">
    <property type="protein sequence ID" value="EYB95115.1"/>
    <property type="molecule type" value="Genomic_DNA"/>
</dbReference>
<dbReference type="Gene3D" id="1.10.8.60">
    <property type="match status" value="1"/>
</dbReference>
<dbReference type="Gene3D" id="3.40.50.300">
    <property type="entry name" value="P-loop containing nucleotide triphosphate hydrolases"/>
    <property type="match status" value="1"/>
</dbReference>
<accession>A0A016SXB0</accession>
<organism evidence="2 3">
    <name type="scientific">Ancylostoma ceylanicum</name>
    <dbReference type="NCBI Taxonomy" id="53326"/>
    <lineage>
        <taxon>Eukaryota</taxon>
        <taxon>Metazoa</taxon>
        <taxon>Ecdysozoa</taxon>
        <taxon>Nematoda</taxon>
        <taxon>Chromadorea</taxon>
        <taxon>Rhabditida</taxon>
        <taxon>Rhabditina</taxon>
        <taxon>Rhabditomorpha</taxon>
        <taxon>Strongyloidea</taxon>
        <taxon>Ancylostomatidae</taxon>
        <taxon>Ancylostomatinae</taxon>
        <taxon>Ancylostoma</taxon>
    </lineage>
</organism>
<dbReference type="InterPro" id="IPR027417">
    <property type="entry name" value="P-loop_NTPase"/>
</dbReference>
<protein>
    <submittedName>
        <fullName evidence="2">Uncharacterized protein</fullName>
    </submittedName>
</protein>
<dbReference type="SUPFAM" id="SSF52540">
    <property type="entry name" value="P-loop containing nucleoside triphosphate hydrolases"/>
    <property type="match status" value="1"/>
</dbReference>
<gene>
    <name evidence="2" type="primary">Acey_s0163.g3461</name>
    <name evidence="2" type="synonym">Acey-rfc-1</name>
    <name evidence="2" type="ORF">Y032_0163g3461</name>
</gene>